<reference evidence="1 2" key="1">
    <citation type="submission" date="2016-10" db="EMBL/GenBank/DDBJ databases">
        <authorList>
            <person name="Varghese N."/>
            <person name="Submissions S."/>
        </authorList>
    </citation>
    <scope>NUCLEOTIDE SEQUENCE [LARGE SCALE GENOMIC DNA]</scope>
    <source>
        <strain evidence="1 2">FF3</strain>
    </source>
</reference>
<dbReference type="Proteomes" id="UP000182932">
    <property type="component" value="Unassembled WGS sequence"/>
</dbReference>
<dbReference type="EMBL" id="FNYY01000025">
    <property type="protein sequence ID" value="SEK07675.1"/>
    <property type="molecule type" value="Genomic_DNA"/>
</dbReference>
<name>A0A975ZQM5_9RHOB</name>
<sequence>MSRPSEYRCEEKVVTLLEQAKLSLNALRFVHATYHHLDNNPGWTPSHMSLKPTPTDDRICTVLAAELCAATATPGANDISMIHEGINGVAEHNLFQHLQLDGRKVRFRYSKHMAEAAQPLMKSRFVFLDCDLIARMRSPWQVLFYTRAAMVTRQDRPIFYIPRVCPVSEPWSDTKRTWLAAAARVGQMLDQKYVIIPELDARREKVTGVRVKIVHGATKWSKGKLFPRYATEPVCVVAHGKACTLSRGELKQRIDWTRATGP</sequence>
<evidence type="ECO:0000313" key="2">
    <source>
        <dbReference type="Proteomes" id="UP000182932"/>
    </source>
</evidence>
<protein>
    <submittedName>
        <fullName evidence="1">Uncharacterized protein</fullName>
    </submittedName>
</protein>
<comment type="caution">
    <text evidence="1">The sequence shown here is derived from an EMBL/GenBank/DDBJ whole genome shotgun (WGS) entry which is preliminary data.</text>
</comment>
<proteinExistence type="predicted"/>
<evidence type="ECO:0000313" key="1">
    <source>
        <dbReference type="EMBL" id="SEK07675.1"/>
    </source>
</evidence>
<dbReference type="AlphaFoldDB" id="A0A975ZQM5"/>
<organism evidence="1 2">
    <name type="scientific">Marinovum algicola</name>
    <dbReference type="NCBI Taxonomy" id="42444"/>
    <lineage>
        <taxon>Bacteria</taxon>
        <taxon>Pseudomonadati</taxon>
        <taxon>Pseudomonadota</taxon>
        <taxon>Alphaproteobacteria</taxon>
        <taxon>Rhodobacterales</taxon>
        <taxon>Roseobacteraceae</taxon>
        <taxon>Marinovum</taxon>
    </lineage>
</organism>
<keyword evidence="2" id="KW-1185">Reference proteome</keyword>
<accession>A0A975ZQM5</accession>
<dbReference type="RefSeq" id="WP_074839497.1">
    <property type="nucleotide sequence ID" value="NZ_CATMKJ010000004.1"/>
</dbReference>
<dbReference type="GeneID" id="80820689"/>
<gene>
    <name evidence="1" type="ORF">SAMN04487940_1253</name>
</gene>